<dbReference type="InterPro" id="IPR000086">
    <property type="entry name" value="NUDIX_hydrolase_dom"/>
</dbReference>
<feature type="domain" description="Nudix hydrolase" evidence="3">
    <location>
        <begin position="66"/>
        <end position="196"/>
    </location>
</feature>
<keyword evidence="5" id="KW-1185">Reference proteome</keyword>
<evidence type="ECO:0000313" key="4">
    <source>
        <dbReference type="EMBL" id="ETW99540.1"/>
    </source>
</evidence>
<evidence type="ECO:0000256" key="1">
    <source>
        <dbReference type="ARBA" id="ARBA00001946"/>
    </source>
</evidence>
<dbReference type="GO" id="GO:0016787">
    <property type="term" value="F:hydrolase activity"/>
    <property type="evidence" value="ECO:0007669"/>
    <property type="project" value="UniProtKB-KW"/>
</dbReference>
<evidence type="ECO:0000313" key="5">
    <source>
        <dbReference type="Proteomes" id="UP000019140"/>
    </source>
</evidence>
<dbReference type="PANTHER" id="PTHR43046">
    <property type="entry name" value="GDP-MANNOSE MANNOSYL HYDROLASE"/>
    <property type="match status" value="1"/>
</dbReference>
<dbReference type="AlphaFoldDB" id="W4LP81"/>
<dbReference type="Proteomes" id="UP000019140">
    <property type="component" value="Unassembled WGS sequence"/>
</dbReference>
<name>W4LP81_9BACT</name>
<dbReference type="SUPFAM" id="SSF55811">
    <property type="entry name" value="Nudix"/>
    <property type="match status" value="1"/>
</dbReference>
<gene>
    <name evidence="4" type="ORF">ETSY2_40720</name>
</gene>
<dbReference type="Gene3D" id="6.10.250.1120">
    <property type="match status" value="1"/>
</dbReference>
<proteinExistence type="predicted"/>
<dbReference type="Pfam" id="PF12535">
    <property type="entry name" value="Nudix_N"/>
    <property type="match status" value="1"/>
</dbReference>
<dbReference type="CDD" id="cd04672">
    <property type="entry name" value="NUDIX_CDP-Chase_like"/>
    <property type="match status" value="1"/>
</dbReference>
<dbReference type="PANTHER" id="PTHR43046:SF16">
    <property type="entry name" value="ADP-RIBOSE PYROPHOSPHATASE YJHB-RELATED"/>
    <property type="match status" value="1"/>
</dbReference>
<evidence type="ECO:0000259" key="3">
    <source>
        <dbReference type="PROSITE" id="PS51462"/>
    </source>
</evidence>
<sequence>MTPRGLEWAQRLQALAQNGLTFVKDPFDQERYEAIRDIAAEMMATQCETDFAVIKDLFTQETGYTTPKIDSRGAVFRDGCILLVRERSDGRWSLPGGWIDVNESPGESVVREIREETGYHTRALKLLAVFDKNKHDHPPTIYHTYKLFFLCELLGGSPTHTIETNGVNFFPEDALPELSVNRVTAGQIARLFEHYRHPEWPTDFD</sequence>
<dbReference type="PROSITE" id="PS51462">
    <property type="entry name" value="NUDIX"/>
    <property type="match status" value="1"/>
</dbReference>
<dbReference type="PRINTS" id="PR00502">
    <property type="entry name" value="NUDIXFAMILY"/>
</dbReference>
<accession>W4LP81</accession>
<protein>
    <submittedName>
        <fullName evidence="4">ADP-ribose pyrophosphatase</fullName>
    </submittedName>
</protein>
<dbReference type="InterPro" id="IPR020476">
    <property type="entry name" value="Nudix_hydrolase"/>
</dbReference>
<evidence type="ECO:0000256" key="2">
    <source>
        <dbReference type="ARBA" id="ARBA00022801"/>
    </source>
</evidence>
<dbReference type="InterPro" id="IPR059176">
    <property type="entry name" value="UDP-X_N"/>
</dbReference>
<organism evidence="4 5">
    <name type="scientific">Candidatus Entotheonella gemina</name>
    <dbReference type="NCBI Taxonomy" id="1429439"/>
    <lineage>
        <taxon>Bacteria</taxon>
        <taxon>Pseudomonadati</taxon>
        <taxon>Nitrospinota/Tectimicrobiota group</taxon>
        <taxon>Candidatus Tectimicrobiota</taxon>
        <taxon>Candidatus Entotheonellia</taxon>
        <taxon>Candidatus Entotheonellales</taxon>
        <taxon>Candidatus Entotheonellaceae</taxon>
        <taxon>Candidatus Entotheonella</taxon>
    </lineage>
</organism>
<dbReference type="Pfam" id="PF00293">
    <property type="entry name" value="NUDIX"/>
    <property type="match status" value="1"/>
</dbReference>
<comment type="cofactor">
    <cofactor evidence="1">
        <name>Mg(2+)</name>
        <dbReference type="ChEBI" id="CHEBI:18420"/>
    </cofactor>
</comment>
<dbReference type="HOGENOM" id="CLU_082381_1_0_7"/>
<dbReference type="Gene3D" id="3.90.79.10">
    <property type="entry name" value="Nucleoside Triphosphate Pyrophosphohydrolase"/>
    <property type="match status" value="1"/>
</dbReference>
<dbReference type="InterPro" id="IPR015797">
    <property type="entry name" value="NUDIX_hydrolase-like_dom_sf"/>
</dbReference>
<reference evidence="4 5" key="1">
    <citation type="journal article" date="2014" name="Nature">
        <title>An environmental bacterial taxon with a large and distinct metabolic repertoire.</title>
        <authorList>
            <person name="Wilson M.C."/>
            <person name="Mori T."/>
            <person name="Ruckert C."/>
            <person name="Uria A.R."/>
            <person name="Helf M.J."/>
            <person name="Takada K."/>
            <person name="Gernert C."/>
            <person name="Steffens U.A."/>
            <person name="Heycke N."/>
            <person name="Schmitt S."/>
            <person name="Rinke C."/>
            <person name="Helfrich E.J."/>
            <person name="Brachmann A.O."/>
            <person name="Gurgui C."/>
            <person name="Wakimoto T."/>
            <person name="Kracht M."/>
            <person name="Crusemann M."/>
            <person name="Hentschel U."/>
            <person name="Abe I."/>
            <person name="Matsunaga S."/>
            <person name="Kalinowski J."/>
            <person name="Takeyama H."/>
            <person name="Piel J."/>
        </authorList>
    </citation>
    <scope>NUCLEOTIDE SEQUENCE [LARGE SCALE GENOMIC DNA]</scope>
    <source>
        <strain evidence="5">TSY2</strain>
    </source>
</reference>
<dbReference type="EMBL" id="AZHX01001825">
    <property type="protein sequence ID" value="ETW99540.1"/>
    <property type="molecule type" value="Genomic_DNA"/>
</dbReference>
<keyword evidence="2" id="KW-0378">Hydrolase</keyword>
<comment type="caution">
    <text evidence="4">The sequence shown here is derived from an EMBL/GenBank/DDBJ whole genome shotgun (WGS) entry which is preliminary data.</text>
</comment>